<keyword evidence="3" id="KW-1185">Reference proteome</keyword>
<dbReference type="InterPro" id="IPR010697">
    <property type="entry name" value="YspA"/>
</dbReference>
<dbReference type="PROSITE" id="PS00867">
    <property type="entry name" value="CPSASE_2"/>
    <property type="match status" value="1"/>
</dbReference>
<evidence type="ECO:0000313" key="3">
    <source>
        <dbReference type="Proteomes" id="UP001596023"/>
    </source>
</evidence>
<organism evidence="2 3">
    <name type="scientific">Dysgonomonas termitidis</name>
    <dbReference type="NCBI Taxonomy" id="1516126"/>
    <lineage>
        <taxon>Bacteria</taxon>
        <taxon>Pseudomonadati</taxon>
        <taxon>Bacteroidota</taxon>
        <taxon>Bacteroidia</taxon>
        <taxon>Bacteroidales</taxon>
        <taxon>Dysgonomonadaceae</taxon>
        <taxon>Dysgonomonas</taxon>
    </lineage>
</organism>
<feature type="domain" description="Carbamoyl phosphate synthase ATP-binding" evidence="1">
    <location>
        <begin position="222"/>
        <end position="229"/>
    </location>
</feature>
<dbReference type="EMBL" id="JBHSGN010000115">
    <property type="protein sequence ID" value="MFC4675708.1"/>
    <property type="molecule type" value="Genomic_DNA"/>
</dbReference>
<evidence type="ECO:0000313" key="2">
    <source>
        <dbReference type="EMBL" id="MFC4675708.1"/>
    </source>
</evidence>
<accession>A0ABV9L0Z4</accession>
<name>A0ABV9L0Z4_9BACT</name>
<dbReference type="Proteomes" id="UP001596023">
    <property type="component" value="Unassembled WGS sequence"/>
</dbReference>
<gene>
    <name evidence="2" type="ORF">ACFO6W_18630</name>
</gene>
<protein>
    <submittedName>
        <fullName evidence="2">SLOG family protein</fullName>
    </submittedName>
</protein>
<comment type="caution">
    <text evidence="2">The sequence shown here is derived from an EMBL/GenBank/DDBJ whole genome shotgun (WGS) entry which is preliminary data.</text>
</comment>
<dbReference type="InterPro" id="IPR005479">
    <property type="entry name" value="CPAse_ATP-bd"/>
</dbReference>
<evidence type="ECO:0000259" key="1">
    <source>
        <dbReference type="PROSITE" id="PS00867"/>
    </source>
</evidence>
<dbReference type="PANTHER" id="PTHR38440:SF1">
    <property type="entry name" value="UPF0398 PROTEIN SPR0331"/>
    <property type="match status" value="1"/>
</dbReference>
<dbReference type="RefSeq" id="WP_379999187.1">
    <property type="nucleotide sequence ID" value="NZ_JBHSGN010000115.1"/>
</dbReference>
<dbReference type="Pfam" id="PF06908">
    <property type="entry name" value="YpsA"/>
    <property type="match status" value="1"/>
</dbReference>
<reference evidence="3" key="1">
    <citation type="journal article" date="2019" name="Int. J. Syst. Evol. Microbiol.">
        <title>The Global Catalogue of Microorganisms (GCM) 10K type strain sequencing project: providing services to taxonomists for standard genome sequencing and annotation.</title>
        <authorList>
            <consortium name="The Broad Institute Genomics Platform"/>
            <consortium name="The Broad Institute Genome Sequencing Center for Infectious Disease"/>
            <person name="Wu L."/>
            <person name="Ma J."/>
        </authorList>
    </citation>
    <scope>NUCLEOTIDE SEQUENCE [LARGE SCALE GENOMIC DNA]</scope>
    <source>
        <strain evidence="3">CCUG 66188</strain>
    </source>
</reference>
<dbReference type="SUPFAM" id="SSF102405">
    <property type="entry name" value="MCP/YpsA-like"/>
    <property type="match status" value="1"/>
</dbReference>
<dbReference type="Gene3D" id="3.40.50.450">
    <property type="match status" value="1"/>
</dbReference>
<proteinExistence type="predicted"/>
<dbReference type="PANTHER" id="PTHR38440">
    <property type="entry name" value="UPF0398 PROTEIN YPSA"/>
    <property type="match status" value="1"/>
</dbReference>
<sequence>MNNNKLKTIAFTGHRMNRIRIEKQELSGLITAAVIYFYLKGYKVFLTGMAEGLDLIAAEEVLKIKEHYPDIELHCIIPFAGQSDRMNPEDKLRYNAILSAADYEIYLSEKYYDGCFLRRNDYLVDNSTQLIAYYDNVPKGGTYYTVKNALRKGLEVFNLFNREMEYHHFYQDELLKGWGRSLFNVKAISYEQAVESIRLLHFQDVYDLEDHPLIAYDSFEYLLEANTRVSLRENEGQATIEYFKCDSLKTSILTNADDIIAESKQNTIRKLASQLAEKELTDVFKMLPDEFCDKNNPGKYAEVYQKKYDEYFKSYMEQLSKL</sequence>